<evidence type="ECO:0000313" key="3">
    <source>
        <dbReference type="Proteomes" id="UP001310594"/>
    </source>
</evidence>
<dbReference type="Proteomes" id="UP001310594">
    <property type="component" value="Unassembled WGS sequence"/>
</dbReference>
<proteinExistence type="predicted"/>
<organism evidence="2 3">
    <name type="scientific">Elasticomyces elasticus</name>
    <dbReference type="NCBI Taxonomy" id="574655"/>
    <lineage>
        <taxon>Eukaryota</taxon>
        <taxon>Fungi</taxon>
        <taxon>Dikarya</taxon>
        <taxon>Ascomycota</taxon>
        <taxon>Pezizomycotina</taxon>
        <taxon>Dothideomycetes</taxon>
        <taxon>Dothideomycetidae</taxon>
        <taxon>Mycosphaerellales</taxon>
        <taxon>Teratosphaeriaceae</taxon>
        <taxon>Elasticomyces</taxon>
    </lineage>
</organism>
<feature type="compositionally biased region" description="Basic and acidic residues" evidence="1">
    <location>
        <begin position="137"/>
        <end position="148"/>
    </location>
</feature>
<comment type="caution">
    <text evidence="2">The sequence shown here is derived from an EMBL/GenBank/DDBJ whole genome shotgun (WGS) entry which is preliminary data.</text>
</comment>
<evidence type="ECO:0000313" key="2">
    <source>
        <dbReference type="EMBL" id="KAK5699903.1"/>
    </source>
</evidence>
<dbReference type="AlphaFoldDB" id="A0AAN7WB54"/>
<accession>A0AAN7WB54</accession>
<sequence length="148" mass="15435">MALKLSDAELKVLILAMQSVEGGFAKVDTQKLAELGGFKNKASANSVWYSVKKKILSANLDDLNTTAKGGAAGGKKRPAKEVKGDVDEEEQSAVDAPPAKRGRKATASGKAKGTKTEAKDEEDGGLSTTATAGVMSEIKDEPKQEGEL</sequence>
<protein>
    <submittedName>
        <fullName evidence="2">Uncharacterized protein</fullName>
    </submittedName>
</protein>
<feature type="region of interest" description="Disordered" evidence="1">
    <location>
        <begin position="64"/>
        <end position="148"/>
    </location>
</feature>
<evidence type="ECO:0000256" key="1">
    <source>
        <dbReference type="SAM" id="MobiDB-lite"/>
    </source>
</evidence>
<dbReference type="EMBL" id="JAVRQU010000008">
    <property type="protein sequence ID" value="KAK5699903.1"/>
    <property type="molecule type" value="Genomic_DNA"/>
</dbReference>
<reference evidence="2" key="1">
    <citation type="submission" date="2023-08" db="EMBL/GenBank/DDBJ databases">
        <title>Black Yeasts Isolated from many extreme environments.</title>
        <authorList>
            <person name="Coleine C."/>
            <person name="Stajich J.E."/>
            <person name="Selbmann L."/>
        </authorList>
    </citation>
    <scope>NUCLEOTIDE SEQUENCE</scope>
    <source>
        <strain evidence="2">CCFEE 5810</strain>
    </source>
</reference>
<gene>
    <name evidence="2" type="ORF">LTR97_006037</name>
</gene>
<name>A0AAN7WB54_9PEZI</name>